<evidence type="ECO:0000313" key="4">
    <source>
        <dbReference type="EMBL" id="MDJ1130565.1"/>
    </source>
</evidence>
<keyword evidence="5" id="KW-1185">Reference proteome</keyword>
<keyword evidence="4" id="KW-0378">Hydrolase</keyword>
<feature type="chain" id="PRO_5045725736" evidence="2">
    <location>
        <begin position="22"/>
        <end position="423"/>
    </location>
</feature>
<comment type="caution">
    <text evidence="4">The sequence shown here is derived from an EMBL/GenBank/DDBJ whole genome shotgun (WGS) entry which is preliminary data.</text>
</comment>
<dbReference type="CDD" id="cd01823">
    <property type="entry name" value="SEST_like"/>
    <property type="match status" value="1"/>
</dbReference>
<dbReference type="EMBL" id="JANCPR020000001">
    <property type="protein sequence ID" value="MDJ1130565.1"/>
    <property type="molecule type" value="Genomic_DNA"/>
</dbReference>
<dbReference type="InterPro" id="IPR037460">
    <property type="entry name" value="SEST-like"/>
</dbReference>
<protein>
    <submittedName>
        <fullName evidence="4">SGNH/GDSL hydrolase family protein</fullName>
        <ecNumber evidence="4">3.1.-.-</ecNumber>
    </submittedName>
</protein>
<dbReference type="InterPro" id="IPR006311">
    <property type="entry name" value="TAT_signal"/>
</dbReference>
<dbReference type="SUPFAM" id="SSF52266">
    <property type="entry name" value="SGNH hydrolase"/>
    <property type="match status" value="1"/>
</dbReference>
<accession>A0ABT6ZND1</accession>
<feature type="domain" description="SGNH hydrolase-type esterase" evidence="3">
    <location>
        <begin position="42"/>
        <end position="302"/>
    </location>
</feature>
<dbReference type="PANTHER" id="PTHR37981:SF1">
    <property type="entry name" value="SGNH HYDROLASE-TYPE ESTERASE DOMAIN-CONTAINING PROTEIN"/>
    <property type="match status" value="1"/>
</dbReference>
<dbReference type="EC" id="3.1.-.-" evidence="4"/>
<dbReference type="Pfam" id="PF13472">
    <property type="entry name" value="Lipase_GDSL_2"/>
    <property type="match status" value="1"/>
</dbReference>
<dbReference type="InterPro" id="IPR013830">
    <property type="entry name" value="SGNH_hydro"/>
</dbReference>
<evidence type="ECO:0000259" key="3">
    <source>
        <dbReference type="Pfam" id="PF13472"/>
    </source>
</evidence>
<dbReference type="Proteomes" id="UP001214441">
    <property type="component" value="Unassembled WGS sequence"/>
</dbReference>
<dbReference type="InterPro" id="IPR036514">
    <property type="entry name" value="SGNH_hydro_sf"/>
</dbReference>
<dbReference type="RefSeq" id="WP_274039758.1">
    <property type="nucleotide sequence ID" value="NZ_JANCPR020000001.1"/>
</dbReference>
<evidence type="ECO:0000313" key="5">
    <source>
        <dbReference type="Proteomes" id="UP001214441"/>
    </source>
</evidence>
<gene>
    <name evidence="4" type="ORF">NMN56_001075</name>
</gene>
<reference evidence="4 5" key="1">
    <citation type="submission" date="2023-05" db="EMBL/GenBank/DDBJ databases">
        <title>Streptantibioticus silvisoli sp. nov., acidotolerant actinomycetes 1 from pine litter.</title>
        <authorList>
            <person name="Swiecimska M."/>
            <person name="Golinska P."/>
            <person name="Sangal V."/>
            <person name="Wachnowicz B."/>
            <person name="Goodfellow M."/>
        </authorList>
    </citation>
    <scope>NUCLEOTIDE SEQUENCE [LARGE SCALE GENOMIC DNA]</scope>
    <source>
        <strain evidence="4 5">DSM 42109</strain>
    </source>
</reference>
<sequence length="423" mass="46189">MARFHTRLALLGSAAALTAGAVVPAQFAGAQPAAAADKQWVALGDSYTAGVIRATGDPFEVPRDGCERTDRAYPQVIDRDLGGLLDLTNVSCGAATIENVTDTPQYPTGRHLPPFSEDPDYPFPPVSPQSEAVGPDTDVITVGVGGNTLGFDDILRKCPELGGDGKGTPCKDALGDSIQARLNKVSKEYDGMLDVLHERVPKAKILTVGYPTIVPKDTSKCRYGDMAEFGPIAQGDLDWLRQDVLEPLNNRIEKSTGTQEAASFVDLYASSRNHSVCDENKWVEGFLTPPDQLSFVHPQRTGPPQRRRPRRRSDSQRHLSRHGARHPHRHTDSALASGTSRRPVPHRRDTAHSPRVRGSATSRGVRERRLGPNPAARGRRPHQRRANERPSYQHPVGGPRLTTANSQTPTDPDRTPPHTSRSW</sequence>
<organism evidence="4 5">
    <name type="scientific">Streptomyces iconiensis</name>
    <dbReference type="NCBI Taxonomy" id="1384038"/>
    <lineage>
        <taxon>Bacteria</taxon>
        <taxon>Bacillati</taxon>
        <taxon>Actinomycetota</taxon>
        <taxon>Actinomycetes</taxon>
        <taxon>Kitasatosporales</taxon>
        <taxon>Streptomycetaceae</taxon>
        <taxon>Streptomyces</taxon>
    </lineage>
</organism>
<feature type="compositionally biased region" description="Basic residues" evidence="1">
    <location>
        <begin position="318"/>
        <end position="329"/>
    </location>
</feature>
<evidence type="ECO:0000256" key="2">
    <source>
        <dbReference type="SAM" id="SignalP"/>
    </source>
</evidence>
<feature type="signal peptide" evidence="2">
    <location>
        <begin position="1"/>
        <end position="21"/>
    </location>
</feature>
<keyword evidence="2" id="KW-0732">Signal</keyword>
<evidence type="ECO:0000256" key="1">
    <source>
        <dbReference type="SAM" id="MobiDB-lite"/>
    </source>
</evidence>
<dbReference type="GO" id="GO:0016787">
    <property type="term" value="F:hydrolase activity"/>
    <property type="evidence" value="ECO:0007669"/>
    <property type="project" value="UniProtKB-KW"/>
</dbReference>
<proteinExistence type="predicted"/>
<dbReference type="Gene3D" id="3.40.50.1110">
    <property type="entry name" value="SGNH hydrolase"/>
    <property type="match status" value="1"/>
</dbReference>
<name>A0ABT6ZND1_9ACTN</name>
<dbReference type="PANTHER" id="PTHR37981">
    <property type="entry name" value="LIPASE 2"/>
    <property type="match status" value="1"/>
</dbReference>
<dbReference type="PROSITE" id="PS51318">
    <property type="entry name" value="TAT"/>
    <property type="match status" value="1"/>
</dbReference>
<feature type="region of interest" description="Disordered" evidence="1">
    <location>
        <begin position="289"/>
        <end position="423"/>
    </location>
</feature>